<evidence type="ECO:0000256" key="3">
    <source>
        <dbReference type="ARBA" id="ARBA00022679"/>
    </source>
</evidence>
<dbReference type="NCBIfam" id="TIGR00544">
    <property type="entry name" value="lgt"/>
    <property type="match status" value="1"/>
</dbReference>
<evidence type="ECO:0000256" key="7">
    <source>
        <dbReference type="SAM" id="Phobius"/>
    </source>
</evidence>
<evidence type="ECO:0000256" key="2">
    <source>
        <dbReference type="ARBA" id="ARBA00022475"/>
    </source>
</evidence>
<evidence type="ECO:0008006" key="10">
    <source>
        <dbReference type="Google" id="ProtNLM"/>
    </source>
</evidence>
<dbReference type="Proteomes" id="UP000663508">
    <property type="component" value="Chromosome"/>
</dbReference>
<keyword evidence="2" id="KW-1003">Cell membrane</keyword>
<gene>
    <name evidence="8" type="ORF">mvi_33180</name>
</gene>
<accession>A0A8H9C626</accession>
<dbReference type="KEGG" id="mind:mvi_33180"/>
<evidence type="ECO:0000256" key="1">
    <source>
        <dbReference type="ARBA" id="ARBA00007150"/>
    </source>
</evidence>
<protein>
    <recommendedName>
        <fullName evidence="10">Prolipoprotein diacylglyceryl transferase</fullName>
    </recommendedName>
</protein>
<sequence length="216" mass="23132">MIHMAFMQPDLSPVLVQIGPVAVRYYGLAYVVGIVAGIWLIRAVLPRSPLVIDAPAIDDVAVFAIVGVGGRLGQVLVYEPAYDLAHPAEIVQTWTGGMSFHGGLVPVVLAGLVFCRIRRLDPLAFGDLLVLVAPVGIGLGRLANVINGELWGRVTAVPWAVIVQRAGPEPRHPSQLYDALGEGALLFGLPWLLAVRAGSLRRPQRTCVGRPHGTRH</sequence>
<evidence type="ECO:0000256" key="6">
    <source>
        <dbReference type="ARBA" id="ARBA00023136"/>
    </source>
</evidence>
<feature type="transmembrane region" description="Helical" evidence="7">
    <location>
        <begin position="176"/>
        <end position="195"/>
    </location>
</feature>
<dbReference type="PANTHER" id="PTHR30589:SF0">
    <property type="entry name" value="PHOSPHATIDYLGLYCEROL--PROLIPOPROTEIN DIACYLGLYCERYL TRANSFERASE"/>
    <property type="match status" value="1"/>
</dbReference>
<organism evidence="8 9">
    <name type="scientific">Methylobacterium indicum</name>
    <dbReference type="NCBI Taxonomy" id="1775910"/>
    <lineage>
        <taxon>Bacteria</taxon>
        <taxon>Pseudomonadati</taxon>
        <taxon>Pseudomonadota</taxon>
        <taxon>Alphaproteobacteria</taxon>
        <taxon>Hyphomicrobiales</taxon>
        <taxon>Methylobacteriaceae</taxon>
        <taxon>Methylobacterium</taxon>
    </lineage>
</organism>
<dbReference type="GO" id="GO:0042158">
    <property type="term" value="P:lipoprotein biosynthetic process"/>
    <property type="evidence" value="ECO:0007669"/>
    <property type="project" value="InterPro"/>
</dbReference>
<feature type="transmembrane region" description="Helical" evidence="7">
    <location>
        <begin position="124"/>
        <end position="143"/>
    </location>
</feature>
<keyword evidence="4 7" id="KW-0812">Transmembrane</keyword>
<reference evidence="8" key="1">
    <citation type="submission" date="2020-11" db="EMBL/GenBank/DDBJ databases">
        <title>Complete genome sequence of a novel pathogenic Methylobacterium strain isolated from rice in Vietnam.</title>
        <authorList>
            <person name="Lai K."/>
            <person name="Okazaki S."/>
            <person name="Higashi K."/>
            <person name="Mori H."/>
            <person name="Toyoda A."/>
            <person name="Kurokawa K."/>
        </authorList>
    </citation>
    <scope>NUCLEOTIDE SEQUENCE</scope>
    <source>
        <strain evidence="8">VL1</strain>
    </source>
</reference>
<dbReference type="InterPro" id="IPR001640">
    <property type="entry name" value="Lgt"/>
</dbReference>
<dbReference type="PANTHER" id="PTHR30589">
    <property type="entry name" value="PROLIPOPROTEIN DIACYLGLYCERYL TRANSFERASE"/>
    <property type="match status" value="1"/>
</dbReference>
<dbReference type="EMBL" id="AP024145">
    <property type="protein sequence ID" value="BCM84857.1"/>
    <property type="molecule type" value="Genomic_DNA"/>
</dbReference>
<dbReference type="GO" id="GO:0005886">
    <property type="term" value="C:plasma membrane"/>
    <property type="evidence" value="ECO:0007669"/>
    <property type="project" value="InterPro"/>
</dbReference>
<dbReference type="GO" id="GO:0008961">
    <property type="term" value="F:phosphatidylglycerol-prolipoprotein diacylglyceryl transferase activity"/>
    <property type="evidence" value="ECO:0007669"/>
    <property type="project" value="InterPro"/>
</dbReference>
<name>A0A8H9C626_9HYPH</name>
<keyword evidence="6 7" id="KW-0472">Membrane</keyword>
<proteinExistence type="inferred from homology"/>
<keyword evidence="5 7" id="KW-1133">Transmembrane helix</keyword>
<evidence type="ECO:0000256" key="4">
    <source>
        <dbReference type="ARBA" id="ARBA00022692"/>
    </source>
</evidence>
<dbReference type="AlphaFoldDB" id="A0A8H9C626"/>
<feature type="transmembrane region" description="Helical" evidence="7">
    <location>
        <begin position="25"/>
        <end position="45"/>
    </location>
</feature>
<dbReference type="Pfam" id="PF01790">
    <property type="entry name" value="LGT"/>
    <property type="match status" value="1"/>
</dbReference>
<comment type="similarity">
    <text evidence="1">Belongs to the Lgt family.</text>
</comment>
<keyword evidence="3" id="KW-0808">Transferase</keyword>
<evidence type="ECO:0000256" key="5">
    <source>
        <dbReference type="ARBA" id="ARBA00022989"/>
    </source>
</evidence>
<evidence type="ECO:0000313" key="8">
    <source>
        <dbReference type="EMBL" id="BCM84857.1"/>
    </source>
</evidence>
<evidence type="ECO:0000313" key="9">
    <source>
        <dbReference type="Proteomes" id="UP000663508"/>
    </source>
</evidence>
<feature type="transmembrane region" description="Helical" evidence="7">
    <location>
        <begin position="98"/>
        <end position="117"/>
    </location>
</feature>